<proteinExistence type="predicted"/>
<organism evidence="1 2">
    <name type="scientific">Pluteus cervinus</name>
    <dbReference type="NCBI Taxonomy" id="181527"/>
    <lineage>
        <taxon>Eukaryota</taxon>
        <taxon>Fungi</taxon>
        <taxon>Dikarya</taxon>
        <taxon>Basidiomycota</taxon>
        <taxon>Agaricomycotina</taxon>
        <taxon>Agaricomycetes</taxon>
        <taxon>Agaricomycetidae</taxon>
        <taxon>Agaricales</taxon>
        <taxon>Pluteineae</taxon>
        <taxon>Pluteaceae</taxon>
        <taxon>Pluteus</taxon>
    </lineage>
</organism>
<protein>
    <submittedName>
        <fullName evidence="1">PLAC8-domain-containing protein</fullName>
    </submittedName>
</protein>
<accession>A0ACD3ABL6</accession>
<sequence length="327" mass="35440">MSLHFGCSNRLAVPTTIKTSQDNRSRFTASIDYYSSFMQAMSNIASSSAAHLLEKTQSKHEPAPSQVEPPPEYTLTENEASRSSAPVPTPKTYPPSPPSTSHDLSSGPVAVQANYGYGPQPASPIPTGGFIHPFTPYIADPNSTPIQPIPQAYTRLPGSPGSPGEYPWHTTQQPEATPMMTLAAQTGSNRNMKNIPYEVQRDWSHGLYDCCPGGCITCCGASICPCIIYAKNKHRLEYLERQGEPDPDNGGCCSGDCWIHCAVSVLCLGSLLQLGPRSGIRSRYRIKGDGCGECCTVCWCSSCALTQESRELELEEKTIRTAKRGQT</sequence>
<dbReference type="Proteomes" id="UP000308600">
    <property type="component" value="Unassembled WGS sequence"/>
</dbReference>
<evidence type="ECO:0000313" key="2">
    <source>
        <dbReference type="Proteomes" id="UP000308600"/>
    </source>
</evidence>
<gene>
    <name evidence="1" type="ORF">BDN72DRAFT_848305</name>
</gene>
<dbReference type="EMBL" id="ML208559">
    <property type="protein sequence ID" value="TFK62804.1"/>
    <property type="molecule type" value="Genomic_DNA"/>
</dbReference>
<keyword evidence="2" id="KW-1185">Reference proteome</keyword>
<reference evidence="1 2" key="1">
    <citation type="journal article" date="2019" name="Nat. Ecol. Evol.">
        <title>Megaphylogeny resolves global patterns of mushroom evolution.</title>
        <authorList>
            <person name="Varga T."/>
            <person name="Krizsan K."/>
            <person name="Foldi C."/>
            <person name="Dima B."/>
            <person name="Sanchez-Garcia M."/>
            <person name="Sanchez-Ramirez S."/>
            <person name="Szollosi G.J."/>
            <person name="Szarkandi J.G."/>
            <person name="Papp V."/>
            <person name="Albert L."/>
            <person name="Andreopoulos W."/>
            <person name="Angelini C."/>
            <person name="Antonin V."/>
            <person name="Barry K.W."/>
            <person name="Bougher N.L."/>
            <person name="Buchanan P."/>
            <person name="Buyck B."/>
            <person name="Bense V."/>
            <person name="Catcheside P."/>
            <person name="Chovatia M."/>
            <person name="Cooper J."/>
            <person name="Damon W."/>
            <person name="Desjardin D."/>
            <person name="Finy P."/>
            <person name="Geml J."/>
            <person name="Haridas S."/>
            <person name="Hughes K."/>
            <person name="Justo A."/>
            <person name="Karasinski D."/>
            <person name="Kautmanova I."/>
            <person name="Kiss B."/>
            <person name="Kocsube S."/>
            <person name="Kotiranta H."/>
            <person name="LaButti K.M."/>
            <person name="Lechner B.E."/>
            <person name="Liimatainen K."/>
            <person name="Lipzen A."/>
            <person name="Lukacs Z."/>
            <person name="Mihaltcheva S."/>
            <person name="Morgado L.N."/>
            <person name="Niskanen T."/>
            <person name="Noordeloos M.E."/>
            <person name="Ohm R.A."/>
            <person name="Ortiz-Santana B."/>
            <person name="Ovrebo C."/>
            <person name="Racz N."/>
            <person name="Riley R."/>
            <person name="Savchenko A."/>
            <person name="Shiryaev A."/>
            <person name="Soop K."/>
            <person name="Spirin V."/>
            <person name="Szebenyi C."/>
            <person name="Tomsovsky M."/>
            <person name="Tulloss R.E."/>
            <person name="Uehling J."/>
            <person name="Grigoriev I.V."/>
            <person name="Vagvolgyi C."/>
            <person name="Papp T."/>
            <person name="Martin F.M."/>
            <person name="Miettinen O."/>
            <person name="Hibbett D.S."/>
            <person name="Nagy L.G."/>
        </authorList>
    </citation>
    <scope>NUCLEOTIDE SEQUENCE [LARGE SCALE GENOMIC DNA]</scope>
    <source>
        <strain evidence="1 2">NL-1719</strain>
    </source>
</reference>
<name>A0ACD3ABL6_9AGAR</name>
<evidence type="ECO:0000313" key="1">
    <source>
        <dbReference type="EMBL" id="TFK62804.1"/>
    </source>
</evidence>